<evidence type="ECO:0000313" key="2">
    <source>
        <dbReference type="EMBL" id="KAF7508385.1"/>
    </source>
</evidence>
<sequence length="251" mass="28096">MCQRETTEPPEPVRSDYKRWGYTSFLDLLSVIPSPSPSPPNPTKSSQQISSYINLLTNIPWLICLLSRQSFSRHPSETSFFPMPLWREAMPSPPSRPSSKNTPGPPSSSSSSCLPLSKPSLPEKSPPGPYDDITSLPYLKTQLLARERAMLNQFPIKGCSIPRGNEGGHQQQRRGGKVESGEVEMAEGALAICRRLLDLEDPKSELHSVLKRIRDLLQLALRFHSQGAEKRFRELVGEFLRLGMETVFLLA</sequence>
<reference evidence="2" key="1">
    <citation type="submission" date="2020-02" db="EMBL/GenBank/DDBJ databases">
        <authorList>
            <person name="Palmer J.M."/>
        </authorList>
    </citation>
    <scope>NUCLEOTIDE SEQUENCE</scope>
    <source>
        <strain evidence="2">EPUS1.4</strain>
        <tissue evidence="2">Thallus</tissue>
    </source>
</reference>
<evidence type="ECO:0000256" key="1">
    <source>
        <dbReference type="SAM" id="MobiDB-lite"/>
    </source>
</evidence>
<feature type="compositionally biased region" description="Low complexity" evidence="1">
    <location>
        <begin position="97"/>
        <end position="123"/>
    </location>
</feature>
<feature type="region of interest" description="Disordered" evidence="1">
    <location>
        <begin position="90"/>
        <end position="132"/>
    </location>
</feature>
<keyword evidence="3" id="KW-1185">Reference proteome</keyword>
<name>A0A8H7ANP0_9EURO</name>
<protein>
    <submittedName>
        <fullName evidence="2">Uncharacterized protein</fullName>
    </submittedName>
</protein>
<dbReference type="Proteomes" id="UP000606974">
    <property type="component" value="Unassembled WGS sequence"/>
</dbReference>
<dbReference type="AlphaFoldDB" id="A0A8H7ANP0"/>
<feature type="region of interest" description="Disordered" evidence="1">
    <location>
        <begin position="161"/>
        <end position="181"/>
    </location>
</feature>
<gene>
    <name evidence="2" type="ORF">GJ744_009376</name>
</gene>
<proteinExistence type="predicted"/>
<evidence type="ECO:0000313" key="3">
    <source>
        <dbReference type="Proteomes" id="UP000606974"/>
    </source>
</evidence>
<comment type="caution">
    <text evidence="2">The sequence shown here is derived from an EMBL/GenBank/DDBJ whole genome shotgun (WGS) entry which is preliminary data.</text>
</comment>
<accession>A0A8H7ANP0</accession>
<organism evidence="2 3">
    <name type="scientific">Endocarpon pusillum</name>
    <dbReference type="NCBI Taxonomy" id="364733"/>
    <lineage>
        <taxon>Eukaryota</taxon>
        <taxon>Fungi</taxon>
        <taxon>Dikarya</taxon>
        <taxon>Ascomycota</taxon>
        <taxon>Pezizomycotina</taxon>
        <taxon>Eurotiomycetes</taxon>
        <taxon>Chaetothyriomycetidae</taxon>
        <taxon>Verrucariales</taxon>
        <taxon>Verrucariaceae</taxon>
        <taxon>Endocarpon</taxon>
    </lineage>
</organism>
<dbReference type="EMBL" id="JAACFV010000055">
    <property type="protein sequence ID" value="KAF7508385.1"/>
    <property type="molecule type" value="Genomic_DNA"/>
</dbReference>